<dbReference type="GO" id="GO:0071555">
    <property type="term" value="P:cell wall organization"/>
    <property type="evidence" value="ECO:0007669"/>
    <property type="project" value="UniProtKB-KW"/>
</dbReference>
<protein>
    <recommendedName>
        <fullName evidence="10">UDP-N-acetylglucosamine--N-acetylmuramyl-(pentapeptide) pyrophosphoryl-undecaprenol N-acetylglucosamine transferase</fullName>
        <ecNumber evidence="10">2.4.1.227</ecNumber>
    </recommendedName>
    <alternativeName>
        <fullName evidence="10">Undecaprenyl-PP-MurNAc-pentapeptide-UDPGlcNAc GlcNAc transferase</fullName>
    </alternativeName>
</protein>
<dbReference type="PANTHER" id="PTHR21015">
    <property type="entry name" value="UDP-N-ACETYLGLUCOSAMINE--N-ACETYLMURAMYL-(PENTAPEPTIDE) PYROPHOSPHORYL-UNDECAPRENOL N-ACETYLGLUCOSAMINE TRANSFERASE 1"/>
    <property type="match status" value="1"/>
</dbReference>
<comment type="pathway">
    <text evidence="10">Cell wall biogenesis; peptidoglycan biosynthesis.</text>
</comment>
<keyword evidence="1 10" id="KW-1003">Cell membrane</keyword>
<gene>
    <name evidence="10 13" type="primary">murG</name>
    <name evidence="13" type="ORF">JIN82_11265</name>
</gene>
<evidence type="ECO:0000313" key="13">
    <source>
        <dbReference type="EMBL" id="MBK1791732.1"/>
    </source>
</evidence>
<dbReference type="GO" id="GO:0005886">
    <property type="term" value="C:plasma membrane"/>
    <property type="evidence" value="ECO:0007669"/>
    <property type="project" value="UniProtKB-SubCell"/>
</dbReference>
<dbReference type="PANTHER" id="PTHR21015:SF22">
    <property type="entry name" value="GLYCOSYLTRANSFERASE"/>
    <property type="match status" value="1"/>
</dbReference>
<dbReference type="NCBIfam" id="TIGR01133">
    <property type="entry name" value="murG"/>
    <property type="match status" value="1"/>
</dbReference>
<dbReference type="EMBL" id="JAENIM010000041">
    <property type="protein sequence ID" value="MBK1791732.1"/>
    <property type="molecule type" value="Genomic_DNA"/>
</dbReference>
<dbReference type="GO" id="GO:0005975">
    <property type="term" value="P:carbohydrate metabolic process"/>
    <property type="evidence" value="ECO:0007669"/>
    <property type="project" value="InterPro"/>
</dbReference>
<dbReference type="EC" id="2.4.1.227" evidence="10"/>
<dbReference type="AlphaFoldDB" id="A0A8J7ME72"/>
<keyword evidence="8 10" id="KW-0131">Cell cycle</keyword>
<organism evidence="13 14">
    <name type="scientific">Persicirhabdus sediminis</name>
    <dbReference type="NCBI Taxonomy" id="454144"/>
    <lineage>
        <taxon>Bacteria</taxon>
        <taxon>Pseudomonadati</taxon>
        <taxon>Verrucomicrobiota</taxon>
        <taxon>Verrucomicrobiia</taxon>
        <taxon>Verrucomicrobiales</taxon>
        <taxon>Verrucomicrobiaceae</taxon>
        <taxon>Persicirhabdus</taxon>
    </lineage>
</organism>
<comment type="caution">
    <text evidence="10">Lacks conserved residue(s) required for the propagation of feature annotation.</text>
</comment>
<evidence type="ECO:0000256" key="3">
    <source>
        <dbReference type="ARBA" id="ARBA00022676"/>
    </source>
</evidence>
<sequence length="360" mass="38390">MPSSLNVVIACGGTGGHLFPGIAVAEEMRRRGHTVTLLISEKKVDAQASSKYGDLDFRTIPAIAKPATFSIKMVPFMAKMWQTIGQCKKILKELNADAVLGMGGFTSLAPVYAAHKLGLKSFVHDSNALPGKANRLTSRWCNAVFLGLEEASSYFPNSKVVITGTPVRSELTKLPSRDDAAAKWKLNPELKTILVMGGSQGAKQLNTVVATTASAMPDVQFLHLTGNRDFDRVNELAAAHPNHHVVSFCDDMPSAYAASDLTICRSGASSLSEISYLEMASILVPYPYAADDHQTKNAEVFADAGAALLRQEADLDSGSLLADLTQILFESNQLAEMAEKSASIAIKDAASQICGAIESA</sequence>
<dbReference type="InterPro" id="IPR004276">
    <property type="entry name" value="GlycoTrans_28_N"/>
</dbReference>
<feature type="binding site" evidence="10">
    <location>
        <position position="199"/>
    </location>
    <ligand>
        <name>UDP-N-acetyl-alpha-D-glucosamine</name>
        <dbReference type="ChEBI" id="CHEBI:57705"/>
    </ligand>
</feature>
<keyword evidence="5 10" id="KW-0133">Cell shape</keyword>
<comment type="catalytic activity">
    <reaction evidence="10">
        <text>di-trans,octa-cis-undecaprenyl diphospho-N-acetyl-alpha-D-muramoyl-L-alanyl-D-glutamyl-meso-2,6-diaminopimeloyl-D-alanyl-D-alanine + UDP-N-acetyl-alpha-D-glucosamine = di-trans,octa-cis-undecaprenyl diphospho-[N-acetyl-alpha-D-glucosaminyl-(1-&gt;4)]-N-acetyl-alpha-D-muramoyl-L-alanyl-D-glutamyl-meso-2,6-diaminopimeloyl-D-alanyl-D-alanine + UDP + H(+)</text>
        <dbReference type="Rhea" id="RHEA:31227"/>
        <dbReference type="ChEBI" id="CHEBI:15378"/>
        <dbReference type="ChEBI" id="CHEBI:57705"/>
        <dbReference type="ChEBI" id="CHEBI:58223"/>
        <dbReference type="ChEBI" id="CHEBI:61387"/>
        <dbReference type="ChEBI" id="CHEBI:61388"/>
        <dbReference type="EC" id="2.4.1.227"/>
    </reaction>
</comment>
<evidence type="ECO:0000256" key="8">
    <source>
        <dbReference type="ARBA" id="ARBA00023306"/>
    </source>
</evidence>
<feature type="domain" description="Glycosyl transferase family 28 C-terminal" evidence="12">
    <location>
        <begin position="192"/>
        <end position="353"/>
    </location>
</feature>
<dbReference type="Proteomes" id="UP000624703">
    <property type="component" value="Unassembled WGS sequence"/>
</dbReference>
<dbReference type="Gene3D" id="3.40.50.2000">
    <property type="entry name" value="Glycogen Phosphorylase B"/>
    <property type="match status" value="2"/>
</dbReference>
<dbReference type="Pfam" id="PF03033">
    <property type="entry name" value="Glyco_transf_28"/>
    <property type="match status" value="1"/>
</dbReference>
<dbReference type="GO" id="GO:0009252">
    <property type="term" value="P:peptidoglycan biosynthetic process"/>
    <property type="evidence" value="ECO:0007669"/>
    <property type="project" value="UniProtKB-UniRule"/>
</dbReference>
<evidence type="ECO:0000256" key="4">
    <source>
        <dbReference type="ARBA" id="ARBA00022679"/>
    </source>
</evidence>
<evidence type="ECO:0000256" key="5">
    <source>
        <dbReference type="ARBA" id="ARBA00022960"/>
    </source>
</evidence>
<evidence type="ECO:0000256" key="10">
    <source>
        <dbReference type="HAMAP-Rule" id="MF_00033"/>
    </source>
</evidence>
<feature type="binding site" evidence="10">
    <location>
        <position position="168"/>
    </location>
    <ligand>
        <name>UDP-N-acetyl-alpha-D-glucosamine</name>
        <dbReference type="ChEBI" id="CHEBI:57705"/>
    </ligand>
</feature>
<evidence type="ECO:0000256" key="2">
    <source>
        <dbReference type="ARBA" id="ARBA00022618"/>
    </source>
</evidence>
<dbReference type="SUPFAM" id="SSF53756">
    <property type="entry name" value="UDP-Glycosyltransferase/glycogen phosphorylase"/>
    <property type="match status" value="1"/>
</dbReference>
<dbReference type="Pfam" id="PF04101">
    <property type="entry name" value="Glyco_tran_28_C"/>
    <property type="match status" value="1"/>
</dbReference>
<dbReference type="InterPro" id="IPR007235">
    <property type="entry name" value="Glyco_trans_28_C"/>
</dbReference>
<evidence type="ECO:0000256" key="6">
    <source>
        <dbReference type="ARBA" id="ARBA00022984"/>
    </source>
</evidence>
<evidence type="ECO:0000313" key="14">
    <source>
        <dbReference type="Proteomes" id="UP000624703"/>
    </source>
</evidence>
<dbReference type="GO" id="GO:0050511">
    <property type="term" value="F:undecaprenyldiphospho-muramoylpentapeptide beta-N-acetylglucosaminyltransferase activity"/>
    <property type="evidence" value="ECO:0007669"/>
    <property type="project" value="UniProtKB-UniRule"/>
</dbReference>
<keyword evidence="3 10" id="KW-0328">Glycosyltransferase</keyword>
<keyword evidence="14" id="KW-1185">Reference proteome</keyword>
<keyword evidence="6 10" id="KW-0573">Peptidoglycan synthesis</keyword>
<keyword evidence="4 10" id="KW-0808">Transferase</keyword>
<dbReference type="GO" id="GO:0051301">
    <property type="term" value="P:cell division"/>
    <property type="evidence" value="ECO:0007669"/>
    <property type="project" value="UniProtKB-KW"/>
</dbReference>
<comment type="function">
    <text evidence="10">Cell wall formation. Catalyzes the transfer of a GlcNAc subunit on undecaprenyl-pyrophosphoryl-MurNAc-pentapeptide (lipid intermediate I) to form undecaprenyl-pyrophosphoryl-MurNAc-(pentapeptide)GlcNAc (lipid intermediate II).</text>
</comment>
<keyword evidence="7 10" id="KW-0472">Membrane</keyword>
<comment type="subcellular location">
    <subcellularLocation>
        <location evidence="10">Cell membrane</location>
        <topology evidence="10">Peripheral membrane protein</topology>
        <orientation evidence="10">Cytoplasmic side</orientation>
    </subcellularLocation>
</comment>
<keyword evidence="2 10" id="KW-0132">Cell division</keyword>
<dbReference type="GO" id="GO:0008360">
    <property type="term" value="P:regulation of cell shape"/>
    <property type="evidence" value="ECO:0007669"/>
    <property type="project" value="UniProtKB-KW"/>
</dbReference>
<keyword evidence="9 10" id="KW-0961">Cell wall biogenesis/degradation</keyword>
<feature type="domain" description="Glycosyltransferase family 28 N-terminal" evidence="11">
    <location>
        <begin position="7"/>
        <end position="145"/>
    </location>
</feature>
<evidence type="ECO:0000256" key="7">
    <source>
        <dbReference type="ARBA" id="ARBA00023136"/>
    </source>
</evidence>
<feature type="binding site" evidence="10">
    <location>
        <position position="127"/>
    </location>
    <ligand>
        <name>UDP-N-acetyl-alpha-D-glucosamine</name>
        <dbReference type="ChEBI" id="CHEBI:57705"/>
    </ligand>
</feature>
<dbReference type="InterPro" id="IPR006009">
    <property type="entry name" value="GlcNAc_MurG"/>
</dbReference>
<accession>A0A8J7ME72</accession>
<evidence type="ECO:0000256" key="1">
    <source>
        <dbReference type="ARBA" id="ARBA00022475"/>
    </source>
</evidence>
<evidence type="ECO:0000259" key="11">
    <source>
        <dbReference type="Pfam" id="PF03033"/>
    </source>
</evidence>
<dbReference type="HAMAP" id="MF_00033">
    <property type="entry name" value="MurG"/>
    <property type="match status" value="1"/>
</dbReference>
<dbReference type="UniPathway" id="UPA00219"/>
<comment type="caution">
    <text evidence="13">The sequence shown here is derived from an EMBL/GenBank/DDBJ whole genome shotgun (WGS) entry which is preliminary data.</text>
</comment>
<feature type="binding site" evidence="10">
    <location>
        <position position="294"/>
    </location>
    <ligand>
        <name>UDP-N-acetyl-alpha-D-glucosamine</name>
        <dbReference type="ChEBI" id="CHEBI:57705"/>
    </ligand>
</feature>
<evidence type="ECO:0000259" key="12">
    <source>
        <dbReference type="Pfam" id="PF04101"/>
    </source>
</evidence>
<name>A0A8J7ME72_9BACT</name>
<reference evidence="13" key="1">
    <citation type="submission" date="2021-01" db="EMBL/GenBank/DDBJ databases">
        <title>Modified the classification status of verrucomicrobia.</title>
        <authorList>
            <person name="Feng X."/>
        </authorList>
    </citation>
    <scope>NUCLEOTIDE SEQUENCE</scope>
    <source>
        <strain evidence="13">_KCTC 22039</strain>
    </source>
</reference>
<comment type="similarity">
    <text evidence="10">Belongs to the glycosyltransferase 28 family. MurG subfamily.</text>
</comment>
<dbReference type="CDD" id="cd03785">
    <property type="entry name" value="GT28_MurG"/>
    <property type="match status" value="1"/>
</dbReference>
<evidence type="ECO:0000256" key="9">
    <source>
        <dbReference type="ARBA" id="ARBA00023316"/>
    </source>
</evidence>
<dbReference type="RefSeq" id="WP_200311751.1">
    <property type="nucleotide sequence ID" value="NZ_JAENIM010000041.1"/>
</dbReference>
<proteinExistence type="inferred from homology"/>
<feature type="binding site" evidence="10">
    <location>
        <begin position="14"/>
        <end position="16"/>
    </location>
    <ligand>
        <name>UDP-N-acetyl-alpha-D-glucosamine</name>
        <dbReference type="ChEBI" id="CHEBI:57705"/>
    </ligand>
</feature>